<reference evidence="4" key="1">
    <citation type="journal article" date="2014" name="BMC Genomics">
        <title>The Babesia bovis gene and promoter model: an update from full-length EST analysis.</title>
        <authorList>
            <person name="Yamagishi J."/>
            <person name="Wakaguri H."/>
            <person name="Yokoyama N."/>
            <person name="Yamashita R."/>
            <person name="Suzuki Y."/>
            <person name="Xuan X."/>
            <person name="Igarashi I."/>
        </authorList>
    </citation>
    <scope>NUCLEOTIDE SEQUENCE</scope>
    <source>
        <strain evidence="4">Texas</strain>
    </source>
</reference>
<dbReference type="Pfam" id="PF00400">
    <property type="entry name" value="WD40"/>
    <property type="match status" value="1"/>
</dbReference>
<dbReference type="PANTHER" id="PTHR18763">
    <property type="entry name" value="WD-REPEAT PROTEIN 18"/>
    <property type="match status" value="1"/>
</dbReference>
<dbReference type="InterPro" id="IPR001680">
    <property type="entry name" value="WD40_rpt"/>
</dbReference>
<keyword evidence="2" id="KW-0677">Repeat</keyword>
<dbReference type="Gene3D" id="2.130.10.10">
    <property type="entry name" value="YVTN repeat-like/Quinoprotein amine dehydrogenase"/>
    <property type="match status" value="2"/>
</dbReference>
<evidence type="ECO:0000256" key="2">
    <source>
        <dbReference type="ARBA" id="ARBA00022737"/>
    </source>
</evidence>
<evidence type="ECO:0000256" key="1">
    <source>
        <dbReference type="ARBA" id="ARBA00022574"/>
    </source>
</evidence>
<dbReference type="InterPro" id="IPR015943">
    <property type="entry name" value="WD40/YVTN_repeat-like_dom_sf"/>
</dbReference>
<dbReference type="PANTHER" id="PTHR18763:SF0">
    <property type="entry name" value="WD REPEAT-CONTAINING PROTEIN 18"/>
    <property type="match status" value="1"/>
</dbReference>
<dbReference type="PROSITE" id="PS50082">
    <property type="entry name" value="WD_REPEATS_2"/>
    <property type="match status" value="1"/>
</dbReference>
<dbReference type="EMBL" id="AK441256">
    <property type="protein sequence ID" value="BAN65050.1"/>
    <property type="molecule type" value="mRNA"/>
</dbReference>
<dbReference type="GO" id="GO:0006261">
    <property type="term" value="P:DNA-templated DNA replication"/>
    <property type="evidence" value="ECO:0007669"/>
    <property type="project" value="TreeGrafter"/>
</dbReference>
<dbReference type="InterPro" id="IPR045227">
    <property type="entry name" value="WDR18/Ipi3/RID3"/>
</dbReference>
<dbReference type="GO" id="GO:0006364">
    <property type="term" value="P:rRNA processing"/>
    <property type="evidence" value="ECO:0007669"/>
    <property type="project" value="TreeGrafter"/>
</dbReference>
<gene>
    <name evidence="4" type="primary">BBOV_III003220</name>
</gene>
<organism evidence="4">
    <name type="scientific">Babesia bovis</name>
    <dbReference type="NCBI Taxonomy" id="5865"/>
    <lineage>
        <taxon>Eukaryota</taxon>
        <taxon>Sar</taxon>
        <taxon>Alveolata</taxon>
        <taxon>Apicomplexa</taxon>
        <taxon>Aconoidasida</taxon>
        <taxon>Piroplasmida</taxon>
        <taxon>Babesiidae</taxon>
        <taxon>Babesia</taxon>
    </lineage>
</organism>
<proteinExistence type="evidence at transcript level"/>
<accession>S6C8V5</accession>
<name>S6C8V5_BABBO</name>
<dbReference type="SUPFAM" id="SSF50978">
    <property type="entry name" value="WD40 repeat-like"/>
    <property type="match status" value="1"/>
</dbReference>
<dbReference type="AlphaFoldDB" id="S6C8V5"/>
<evidence type="ECO:0000313" key="4">
    <source>
        <dbReference type="EMBL" id="BAN65050.1"/>
    </source>
</evidence>
<feature type="repeat" description="WD" evidence="3">
    <location>
        <begin position="74"/>
        <end position="108"/>
    </location>
</feature>
<dbReference type="GO" id="GO:0005656">
    <property type="term" value="C:nuclear pre-replicative complex"/>
    <property type="evidence" value="ECO:0007669"/>
    <property type="project" value="TreeGrafter"/>
</dbReference>
<dbReference type="InterPro" id="IPR036322">
    <property type="entry name" value="WD40_repeat_dom_sf"/>
</dbReference>
<keyword evidence="1 3" id="KW-0853">WD repeat</keyword>
<dbReference type="VEuPathDB" id="PiroplasmaDB:BBOV_III003220"/>
<dbReference type="GO" id="GO:0120330">
    <property type="term" value="C:rixosome complex"/>
    <property type="evidence" value="ECO:0007669"/>
    <property type="project" value="TreeGrafter"/>
</dbReference>
<evidence type="ECO:0000256" key="3">
    <source>
        <dbReference type="PROSITE-ProRule" id="PRU00221"/>
    </source>
</evidence>
<sequence>MLNDGSVIAVGDNAVFILDSTGRVEREVSKDGFKCNPNSVASTSNIVCIATGDKAKIAFISESKSYKVSVPELITAVTFSRSGDLLYAGSNTGRLYVWQISTGTLIKNKQIFFNSITDIKVDFENVTILISAQNGDIALIRLVELFLSDSKGTVYVGHSATVIGIANLMQEPYTRRLSFVSISRDKNVRFWNHKERTAISSHFLEHVPLSVEQSKISQRLYIACDMGHIAIVPLDDFKKTFYLSGHVGAVTGCVEAFNLVTCALDGVRIWDVDSRLCISHYAGIGPRINKLLSGVILEPRVHFVPLKNIVSDDKRVTTCMNKSSVG</sequence>
<dbReference type="SMART" id="SM00320">
    <property type="entry name" value="WD40"/>
    <property type="match status" value="3"/>
</dbReference>
<protein>
    <submittedName>
        <fullName evidence="4">Uncharacterized protein</fullName>
    </submittedName>
</protein>